<keyword evidence="3" id="KW-1185">Reference proteome</keyword>
<feature type="chain" id="PRO_5009116607" evidence="1">
    <location>
        <begin position="28"/>
        <end position="96"/>
    </location>
</feature>
<feature type="signal peptide" evidence="1">
    <location>
        <begin position="1"/>
        <end position="27"/>
    </location>
</feature>
<evidence type="ECO:0000256" key="1">
    <source>
        <dbReference type="SAM" id="SignalP"/>
    </source>
</evidence>
<organism evidence="2 3">
    <name type="scientific">Methyloligella halotolerans</name>
    <dbReference type="NCBI Taxonomy" id="1177755"/>
    <lineage>
        <taxon>Bacteria</taxon>
        <taxon>Pseudomonadati</taxon>
        <taxon>Pseudomonadota</taxon>
        <taxon>Alphaproteobacteria</taxon>
        <taxon>Hyphomicrobiales</taxon>
        <taxon>Hyphomicrobiaceae</taxon>
        <taxon>Methyloligella</taxon>
    </lineage>
</organism>
<protein>
    <submittedName>
        <fullName evidence="2">Uncharacterized protein</fullName>
    </submittedName>
</protein>
<proteinExistence type="predicted"/>
<dbReference type="Proteomes" id="UP000095087">
    <property type="component" value="Unassembled WGS sequence"/>
</dbReference>
<sequence>MTKRILAATTFAMAAALIAVTATPASAGLFRNKERQAANGEEVVVFNSPRRSSRIARRYVIDQPLTLNNKVYPGMRFEPPSSAFFGGNPMIGPSSW</sequence>
<dbReference type="EMBL" id="MASI01000005">
    <property type="protein sequence ID" value="ODA66913.1"/>
    <property type="molecule type" value="Genomic_DNA"/>
</dbReference>
<comment type="caution">
    <text evidence="2">The sequence shown here is derived from an EMBL/GenBank/DDBJ whole genome shotgun (WGS) entry which is preliminary data.</text>
</comment>
<reference evidence="2 3" key="1">
    <citation type="submission" date="2016-07" db="EMBL/GenBank/DDBJ databases">
        <title>Draft genome sequence of Methyloligella halotolerans C2T (VKM B-2706T=CCUG 61687T=DSM 25045T), a halotolerant polyhydroxybutyrate accumulating methylotroph.</title>
        <authorList>
            <person name="Vasilenko O.V."/>
            <person name="Doronina N.V."/>
            <person name="Poroshina M.N."/>
            <person name="Tarlachkov S.V."/>
            <person name="Trotsenko Y.A."/>
        </authorList>
    </citation>
    <scope>NUCLEOTIDE SEQUENCE [LARGE SCALE GENOMIC DNA]</scope>
    <source>
        <strain evidence="2 3">VKM B-2706</strain>
    </source>
</reference>
<dbReference type="RefSeq" id="WP_141693949.1">
    <property type="nucleotide sequence ID" value="NZ_MASI01000005.1"/>
</dbReference>
<gene>
    <name evidence="2" type="ORF">A7A08_02210</name>
</gene>
<name>A0A1E2RXG8_9HYPH</name>
<accession>A0A1E2RXG8</accession>
<evidence type="ECO:0000313" key="2">
    <source>
        <dbReference type="EMBL" id="ODA66913.1"/>
    </source>
</evidence>
<keyword evidence="1" id="KW-0732">Signal</keyword>
<evidence type="ECO:0000313" key="3">
    <source>
        <dbReference type="Proteomes" id="UP000095087"/>
    </source>
</evidence>
<dbReference type="AlphaFoldDB" id="A0A1E2RXG8"/>